<dbReference type="SUPFAM" id="SSF52833">
    <property type="entry name" value="Thioredoxin-like"/>
    <property type="match status" value="1"/>
</dbReference>
<dbReference type="CDD" id="cd02947">
    <property type="entry name" value="TRX_family"/>
    <property type="match status" value="1"/>
</dbReference>
<dbReference type="PANTHER" id="PTHR45663">
    <property type="entry name" value="GEO12009P1"/>
    <property type="match status" value="1"/>
</dbReference>
<dbReference type="PANTHER" id="PTHR45663:SF11">
    <property type="entry name" value="GEO12009P1"/>
    <property type="match status" value="1"/>
</dbReference>
<keyword evidence="2" id="KW-0732">Signal</keyword>
<comment type="caution">
    <text evidence="3">The sequence shown here is derived from an EMBL/GenBank/DDBJ whole genome shotgun (WGS) entry which is preliminary data.</text>
</comment>
<dbReference type="Proteomes" id="UP000095094">
    <property type="component" value="Unassembled WGS sequence"/>
</dbReference>
<dbReference type="OrthoDB" id="9792987at2"/>
<dbReference type="GO" id="GO:0015035">
    <property type="term" value="F:protein-disulfide reductase activity"/>
    <property type="evidence" value="ECO:0007669"/>
    <property type="project" value="TreeGrafter"/>
</dbReference>
<feature type="signal peptide" evidence="2">
    <location>
        <begin position="1"/>
        <end position="23"/>
    </location>
</feature>
<dbReference type="InterPro" id="IPR046698">
    <property type="entry name" value="PedC-like"/>
</dbReference>
<sequence>MKKKKFMLLLLFLMLITGSFCFTQLSFSKDKEKLESITEEKIMTAINEKRDLIVYYGKDSCGACRVFQPVLTEAIKTTQKKVYFLDGDNFSTKKFSEKYNITGTPTMIVIKNGEVLRFEGVMGKEETIETLEIIK</sequence>
<evidence type="ECO:0000256" key="1">
    <source>
        <dbReference type="ARBA" id="ARBA00023284"/>
    </source>
</evidence>
<dbReference type="Pfam" id="PF20207">
    <property type="entry name" value="DUF6568"/>
    <property type="match status" value="1"/>
</dbReference>
<gene>
    <name evidence="3" type="ORF">BCR25_16455</name>
</gene>
<evidence type="ECO:0000256" key="2">
    <source>
        <dbReference type="SAM" id="SignalP"/>
    </source>
</evidence>
<accession>A0A1E5H0D0</accession>
<reference evidence="4" key="1">
    <citation type="submission" date="2016-09" db="EMBL/GenBank/DDBJ databases">
        <authorList>
            <person name="Gulvik C.A."/>
        </authorList>
    </citation>
    <scope>NUCLEOTIDE SEQUENCE [LARGE SCALE GENOMIC DNA]</scope>
    <source>
        <strain evidence="4">LMG 8895</strain>
    </source>
</reference>
<protein>
    <submittedName>
        <fullName evidence="3">Uncharacterized protein</fullName>
    </submittedName>
</protein>
<proteinExistence type="predicted"/>
<dbReference type="GO" id="GO:0005737">
    <property type="term" value="C:cytoplasm"/>
    <property type="evidence" value="ECO:0007669"/>
    <property type="project" value="TreeGrafter"/>
</dbReference>
<feature type="chain" id="PRO_5039616370" evidence="2">
    <location>
        <begin position="24"/>
        <end position="135"/>
    </location>
</feature>
<name>A0A1E5H0D0_9ENTE</name>
<dbReference type="InterPro" id="IPR036249">
    <property type="entry name" value="Thioredoxin-like_sf"/>
</dbReference>
<dbReference type="RefSeq" id="WP_069662636.1">
    <property type="nucleotide sequence ID" value="NZ_JBHUJJ010000001.1"/>
</dbReference>
<evidence type="ECO:0000313" key="4">
    <source>
        <dbReference type="Proteomes" id="UP000095094"/>
    </source>
</evidence>
<organism evidence="3 4">
    <name type="scientific">Enterococcus termitis</name>
    <dbReference type="NCBI Taxonomy" id="332950"/>
    <lineage>
        <taxon>Bacteria</taxon>
        <taxon>Bacillati</taxon>
        <taxon>Bacillota</taxon>
        <taxon>Bacilli</taxon>
        <taxon>Lactobacillales</taxon>
        <taxon>Enterococcaceae</taxon>
        <taxon>Enterococcus</taxon>
    </lineage>
</organism>
<evidence type="ECO:0000313" key="3">
    <source>
        <dbReference type="EMBL" id="OEG18417.1"/>
    </source>
</evidence>
<dbReference type="EMBL" id="MIJY01000006">
    <property type="protein sequence ID" value="OEG18417.1"/>
    <property type="molecule type" value="Genomic_DNA"/>
</dbReference>
<keyword evidence="1" id="KW-0676">Redox-active center</keyword>
<dbReference type="AlphaFoldDB" id="A0A1E5H0D0"/>
<dbReference type="Gene3D" id="3.40.30.10">
    <property type="entry name" value="Glutaredoxin"/>
    <property type="match status" value="1"/>
</dbReference>
<keyword evidence="4" id="KW-1185">Reference proteome</keyword>